<sequence>MSDPASTVFDMSDTTREVPPHIRLEAWSDGDLGLLRRKNAPEMTDHLGGPESEEKVLSRHDKYRAMSARPATEGRMFKVVLDGTGETVGSVGYWPRIWQGEAVYETGYGILPEFQGRGLAVAALLAVVEEARAAGGRRRLHAYPSVDHAASNATCRKAGFEWAGEVEFEYPPGTPLRSNDWRMDLEAGG</sequence>
<dbReference type="InterPro" id="IPR051531">
    <property type="entry name" value="N-acetyltransferase"/>
</dbReference>
<evidence type="ECO:0000313" key="5">
    <source>
        <dbReference type="EMBL" id="GHI43538.1"/>
    </source>
</evidence>
<dbReference type="PANTHER" id="PTHR43792">
    <property type="entry name" value="GNAT FAMILY, PUTATIVE (AFU_ORTHOLOGUE AFUA_3G00765)-RELATED-RELATED"/>
    <property type="match status" value="1"/>
</dbReference>
<proteinExistence type="inferred from homology"/>
<dbReference type="SUPFAM" id="SSF55729">
    <property type="entry name" value="Acyl-CoA N-acyltransferases (Nat)"/>
    <property type="match status" value="1"/>
</dbReference>
<dbReference type="InterPro" id="IPR000182">
    <property type="entry name" value="GNAT_dom"/>
</dbReference>
<dbReference type="PANTHER" id="PTHR43792:SF8">
    <property type="entry name" value="[RIBOSOMAL PROTEIN US5]-ALANINE N-ACETYLTRANSFERASE"/>
    <property type="match status" value="1"/>
</dbReference>
<reference evidence="5" key="1">
    <citation type="submission" date="2024-05" db="EMBL/GenBank/DDBJ databases">
        <title>Whole genome shotgun sequence of Streptomyces violascens NBRC 12920.</title>
        <authorList>
            <person name="Komaki H."/>
            <person name="Tamura T."/>
        </authorList>
    </citation>
    <scope>NUCLEOTIDE SEQUENCE</scope>
    <source>
        <strain evidence="5">NBRC 12920</strain>
    </source>
</reference>
<dbReference type="EMBL" id="BNDY01000020">
    <property type="protein sequence ID" value="GHI43538.1"/>
    <property type="molecule type" value="Genomic_DNA"/>
</dbReference>
<protein>
    <submittedName>
        <fullName evidence="5">N-acetyltransferase GCN5</fullName>
    </submittedName>
</protein>
<dbReference type="InterPro" id="IPR016181">
    <property type="entry name" value="Acyl_CoA_acyltransferase"/>
</dbReference>
<accession>A0ABQ3R1Y5</accession>
<evidence type="ECO:0000256" key="3">
    <source>
        <dbReference type="ARBA" id="ARBA00038502"/>
    </source>
</evidence>
<dbReference type="Gene3D" id="3.40.630.30">
    <property type="match status" value="1"/>
</dbReference>
<keyword evidence="2" id="KW-0012">Acyltransferase</keyword>
<dbReference type="Proteomes" id="UP001050808">
    <property type="component" value="Unassembled WGS sequence"/>
</dbReference>
<feature type="domain" description="N-acetyltransferase" evidence="4">
    <location>
        <begin position="22"/>
        <end position="188"/>
    </location>
</feature>
<gene>
    <name evidence="5" type="ORF">Sviol_79460</name>
</gene>
<keyword evidence="1" id="KW-0808">Transferase</keyword>
<evidence type="ECO:0000313" key="6">
    <source>
        <dbReference type="Proteomes" id="UP001050808"/>
    </source>
</evidence>
<comment type="caution">
    <text evidence="5">The sequence shown here is derived from an EMBL/GenBank/DDBJ whole genome shotgun (WGS) entry which is preliminary data.</text>
</comment>
<evidence type="ECO:0000256" key="2">
    <source>
        <dbReference type="ARBA" id="ARBA00023315"/>
    </source>
</evidence>
<dbReference type="Pfam" id="PF13302">
    <property type="entry name" value="Acetyltransf_3"/>
    <property type="match status" value="1"/>
</dbReference>
<organism evidence="5 6">
    <name type="scientific">Streptomyces violascens</name>
    <dbReference type="NCBI Taxonomy" id="67381"/>
    <lineage>
        <taxon>Bacteria</taxon>
        <taxon>Bacillati</taxon>
        <taxon>Actinomycetota</taxon>
        <taxon>Actinomycetes</taxon>
        <taxon>Kitasatosporales</taxon>
        <taxon>Streptomycetaceae</taxon>
        <taxon>Streptomyces</taxon>
    </lineage>
</organism>
<name>A0ABQ3R1Y5_9ACTN</name>
<dbReference type="PROSITE" id="PS51186">
    <property type="entry name" value="GNAT"/>
    <property type="match status" value="1"/>
</dbReference>
<evidence type="ECO:0000256" key="1">
    <source>
        <dbReference type="ARBA" id="ARBA00022679"/>
    </source>
</evidence>
<comment type="similarity">
    <text evidence="3">Belongs to the acetyltransferase family. RimJ subfamily.</text>
</comment>
<keyword evidence="6" id="KW-1185">Reference proteome</keyword>
<evidence type="ECO:0000259" key="4">
    <source>
        <dbReference type="PROSITE" id="PS51186"/>
    </source>
</evidence>